<proteinExistence type="predicted"/>
<protein>
    <submittedName>
        <fullName evidence="5">WD domain-containing protein</fullName>
    </submittedName>
</protein>
<feature type="repeat" description="WD" evidence="2">
    <location>
        <begin position="544"/>
        <end position="585"/>
    </location>
</feature>
<dbReference type="PROSITE" id="PS50837">
    <property type="entry name" value="NACHT"/>
    <property type="match status" value="1"/>
</dbReference>
<evidence type="ECO:0000256" key="2">
    <source>
        <dbReference type="PROSITE-ProRule" id="PRU00221"/>
    </source>
</evidence>
<dbReference type="GeneID" id="28873565"/>
<dbReference type="OrthoDB" id="538223at2759"/>
<dbReference type="SMART" id="SM00320">
    <property type="entry name" value="WD40"/>
    <property type="match status" value="2"/>
</dbReference>
<dbReference type="Pfam" id="PF00400">
    <property type="entry name" value="WD40"/>
    <property type="match status" value="2"/>
</dbReference>
<feature type="domain" description="NACHT" evidence="4">
    <location>
        <begin position="127"/>
        <end position="174"/>
    </location>
</feature>
<dbReference type="PROSITE" id="PS50082">
    <property type="entry name" value="WD_REPEATS_2"/>
    <property type="match status" value="2"/>
</dbReference>
<dbReference type="SUPFAM" id="SSF50978">
    <property type="entry name" value="WD40 repeat-like"/>
    <property type="match status" value="1"/>
</dbReference>
<dbReference type="KEGG" id="chig:CH63R_14484"/>
<keyword evidence="6" id="KW-1185">Reference proteome</keyword>
<organism evidence="5 6">
    <name type="scientific">Colletotrichum higginsianum (strain IMI 349063)</name>
    <name type="common">Crucifer anthracnose fungus</name>
    <dbReference type="NCBI Taxonomy" id="759273"/>
    <lineage>
        <taxon>Eukaryota</taxon>
        <taxon>Fungi</taxon>
        <taxon>Dikarya</taxon>
        <taxon>Ascomycota</taxon>
        <taxon>Pezizomycotina</taxon>
        <taxon>Sordariomycetes</taxon>
        <taxon>Hypocreomycetidae</taxon>
        <taxon>Glomerellales</taxon>
        <taxon>Glomerellaceae</taxon>
        <taxon>Colletotrichum</taxon>
        <taxon>Colletotrichum destructivum species complex</taxon>
    </lineage>
</organism>
<dbReference type="InterPro" id="IPR056884">
    <property type="entry name" value="NPHP3-like_N"/>
</dbReference>
<keyword evidence="2" id="KW-0853">WD repeat</keyword>
<dbReference type="EMBL" id="LTAN01000011">
    <property type="protein sequence ID" value="OBR02183.1"/>
    <property type="molecule type" value="Genomic_DNA"/>
</dbReference>
<dbReference type="Gene3D" id="2.130.10.10">
    <property type="entry name" value="YVTN repeat-like/Quinoprotein amine dehydrogenase"/>
    <property type="match status" value="1"/>
</dbReference>
<dbReference type="AlphaFoldDB" id="A0A1B7XQZ7"/>
<evidence type="ECO:0000313" key="6">
    <source>
        <dbReference type="Proteomes" id="UP000092177"/>
    </source>
</evidence>
<feature type="region of interest" description="Disordered" evidence="3">
    <location>
        <begin position="1"/>
        <end position="36"/>
    </location>
</feature>
<evidence type="ECO:0000256" key="1">
    <source>
        <dbReference type="ARBA" id="ARBA00022737"/>
    </source>
</evidence>
<dbReference type="VEuPathDB" id="FungiDB:CH63R_14484"/>
<sequence length="585" mass="65588">MEDNLKRPRPQHFSDLDDRPRKRQATPDAVPRNDGWAFRRTIEPGARSELHGTGIRHSGSGSFSARDIYFGPTSDSDREFLKDLYVTDPRDDKARIERTKGGLLRDSYRWILDHDDFRRWRDDGQSRLLWIKGDPGKGKTMLLCGIVNELEKMSADTHILSYFFCQATEVRLNDSVTRDAVQQHLTSNANATFLWVALVCQELADPKVRKWHTRARLHTFPPGLDPLYARMMRIVADSLVSVVYRPLSLTELASLAESLEDFEDDADSLKEIIATCGSLPTVREEVVYFVHQSAKDFLLKNESKRIYPCGVTQENRNVALRSLKVMSGMLRRDIYNLRAPGFPINQVGPRDPDPIASARYSCVYWVSHLAAGNPAGQERSSQDLQDGGPVHAFLVKHYLHWLEALSLLGSMSEGILQMSTLAHLVQVSAEMLTLTKLSRDALRFIRTHRASIESNPLQTYASALVFSPMRSITRELFHQEEPRWIVTKPSMEDEWNACLQTLEGHNSPVASVAFSGDGTQLASASYDNTVKVWDGATGQCFRTLEGHSGSVWAVTFSGDSTRLASASDDNTVKIGDSATGQCPDT</sequence>
<dbReference type="RefSeq" id="XP_018150701.1">
    <property type="nucleotide sequence ID" value="XM_018309458.1"/>
</dbReference>
<gene>
    <name evidence="5" type="ORF">CH63R_14484</name>
</gene>
<evidence type="ECO:0000259" key="4">
    <source>
        <dbReference type="PROSITE" id="PS50837"/>
    </source>
</evidence>
<dbReference type="PANTHER" id="PTHR10039">
    <property type="entry name" value="AMELOGENIN"/>
    <property type="match status" value="1"/>
</dbReference>
<comment type="caution">
    <text evidence="5">The sequence shown here is derived from an EMBL/GenBank/DDBJ whole genome shotgun (WGS) entry which is preliminary data.</text>
</comment>
<keyword evidence="1" id="KW-0677">Repeat</keyword>
<evidence type="ECO:0000313" key="5">
    <source>
        <dbReference type="EMBL" id="OBR02183.1"/>
    </source>
</evidence>
<dbReference type="InterPro" id="IPR001680">
    <property type="entry name" value="WD40_rpt"/>
</dbReference>
<reference evidence="6" key="1">
    <citation type="journal article" date="2017" name="BMC Genomics">
        <title>Gapless genome assembly of Colletotrichum higginsianum reveals chromosome structure and association of transposable elements with secondary metabolite gene clusters.</title>
        <authorList>
            <person name="Dallery J.-F."/>
            <person name="Lapalu N."/>
            <person name="Zampounis A."/>
            <person name="Pigne S."/>
            <person name="Luyten I."/>
            <person name="Amselem J."/>
            <person name="Wittenberg A.H.J."/>
            <person name="Zhou S."/>
            <person name="de Queiroz M.V."/>
            <person name="Robin G.P."/>
            <person name="Auger A."/>
            <person name="Hainaut M."/>
            <person name="Henrissat B."/>
            <person name="Kim K.-T."/>
            <person name="Lee Y.-H."/>
            <person name="Lespinet O."/>
            <person name="Schwartz D.C."/>
            <person name="Thon M.R."/>
            <person name="O'Connell R.J."/>
        </authorList>
    </citation>
    <scope>NUCLEOTIDE SEQUENCE [LARGE SCALE GENOMIC DNA]</scope>
    <source>
        <strain evidence="6">IMI 349063</strain>
    </source>
</reference>
<feature type="repeat" description="WD" evidence="2">
    <location>
        <begin position="502"/>
        <end position="543"/>
    </location>
</feature>
<dbReference type="Pfam" id="PF24883">
    <property type="entry name" value="NPHP3_N"/>
    <property type="match status" value="1"/>
</dbReference>
<dbReference type="InterPro" id="IPR036322">
    <property type="entry name" value="WD40_repeat_dom_sf"/>
</dbReference>
<dbReference type="InterPro" id="IPR007111">
    <property type="entry name" value="NACHT_NTPase"/>
</dbReference>
<dbReference type="InterPro" id="IPR015943">
    <property type="entry name" value="WD40/YVTN_repeat-like_dom_sf"/>
</dbReference>
<dbReference type="PROSITE" id="PS50294">
    <property type="entry name" value="WD_REPEATS_REGION"/>
    <property type="match status" value="2"/>
</dbReference>
<name>A0A1B7XQZ7_COLHI</name>
<feature type="compositionally biased region" description="Basic and acidic residues" evidence="3">
    <location>
        <begin position="1"/>
        <end position="20"/>
    </location>
</feature>
<dbReference type="Proteomes" id="UP000092177">
    <property type="component" value="Chromosome 11"/>
</dbReference>
<evidence type="ECO:0000256" key="3">
    <source>
        <dbReference type="SAM" id="MobiDB-lite"/>
    </source>
</evidence>
<accession>A0A1B7XQZ7</accession>